<keyword evidence="2" id="KW-1185">Reference proteome</keyword>
<reference evidence="1" key="1">
    <citation type="submission" date="2017-07" db="EMBL/GenBank/DDBJ databases">
        <title>Taro Niue Genome Assembly and Annotation.</title>
        <authorList>
            <person name="Atibalentja N."/>
            <person name="Keating K."/>
            <person name="Fields C.J."/>
        </authorList>
    </citation>
    <scope>NUCLEOTIDE SEQUENCE</scope>
    <source>
        <strain evidence="1">Niue_2</strain>
        <tissue evidence="1">Leaf</tissue>
    </source>
</reference>
<dbReference type="AlphaFoldDB" id="A0A843XJM4"/>
<name>A0A843XJM4_COLES</name>
<sequence length="59" mass="6645">MKPVINWLDAHGEILCSLQNEVSSIFVSQSTRAKQIGAMKAELQRLKESSISVLQRFVK</sequence>
<organism evidence="1 2">
    <name type="scientific">Colocasia esculenta</name>
    <name type="common">Wild taro</name>
    <name type="synonym">Arum esculentum</name>
    <dbReference type="NCBI Taxonomy" id="4460"/>
    <lineage>
        <taxon>Eukaryota</taxon>
        <taxon>Viridiplantae</taxon>
        <taxon>Streptophyta</taxon>
        <taxon>Embryophyta</taxon>
        <taxon>Tracheophyta</taxon>
        <taxon>Spermatophyta</taxon>
        <taxon>Magnoliopsida</taxon>
        <taxon>Liliopsida</taxon>
        <taxon>Araceae</taxon>
        <taxon>Aroideae</taxon>
        <taxon>Colocasieae</taxon>
        <taxon>Colocasia</taxon>
    </lineage>
</organism>
<accession>A0A843XJM4</accession>
<gene>
    <name evidence="1" type="ORF">Taro_052237</name>
</gene>
<dbReference type="EMBL" id="NMUH01008768">
    <property type="protein sequence ID" value="MQM19237.1"/>
    <property type="molecule type" value="Genomic_DNA"/>
</dbReference>
<evidence type="ECO:0000313" key="1">
    <source>
        <dbReference type="EMBL" id="MQM19237.1"/>
    </source>
</evidence>
<protein>
    <submittedName>
        <fullName evidence="1">Uncharacterized protein</fullName>
    </submittedName>
</protein>
<dbReference type="Proteomes" id="UP000652761">
    <property type="component" value="Unassembled WGS sequence"/>
</dbReference>
<proteinExistence type="predicted"/>
<evidence type="ECO:0000313" key="2">
    <source>
        <dbReference type="Proteomes" id="UP000652761"/>
    </source>
</evidence>
<comment type="caution">
    <text evidence="1">The sequence shown here is derived from an EMBL/GenBank/DDBJ whole genome shotgun (WGS) entry which is preliminary data.</text>
</comment>